<feature type="transmembrane region" description="Helical" evidence="5">
    <location>
        <begin position="17"/>
        <end position="34"/>
    </location>
</feature>
<evidence type="ECO:0000259" key="6">
    <source>
        <dbReference type="Pfam" id="PF04932"/>
    </source>
</evidence>
<feature type="transmembrane region" description="Helical" evidence="5">
    <location>
        <begin position="401"/>
        <end position="420"/>
    </location>
</feature>
<feature type="domain" description="O-antigen ligase-related" evidence="6">
    <location>
        <begin position="263"/>
        <end position="405"/>
    </location>
</feature>
<keyword evidence="2 5" id="KW-0812">Transmembrane</keyword>
<keyword evidence="3 5" id="KW-1133">Transmembrane helix</keyword>
<dbReference type="OrthoDB" id="783093at2"/>
<keyword evidence="7" id="KW-0436">Ligase</keyword>
<feature type="transmembrane region" description="Helical" evidence="5">
    <location>
        <begin position="40"/>
        <end position="59"/>
    </location>
</feature>
<dbReference type="Proteomes" id="UP000238375">
    <property type="component" value="Unassembled WGS sequence"/>
</dbReference>
<feature type="transmembrane region" description="Helical" evidence="5">
    <location>
        <begin position="263"/>
        <end position="293"/>
    </location>
</feature>
<name>A0A2T0T383_9BACT</name>
<dbReference type="AlphaFoldDB" id="A0A2T0T383"/>
<comment type="caution">
    <text evidence="7">The sequence shown here is derived from an EMBL/GenBank/DDBJ whole genome shotgun (WGS) entry which is preliminary data.</text>
</comment>
<dbReference type="Pfam" id="PF04932">
    <property type="entry name" value="Wzy_C"/>
    <property type="match status" value="1"/>
</dbReference>
<feature type="transmembrane region" description="Helical" evidence="5">
    <location>
        <begin position="147"/>
        <end position="166"/>
    </location>
</feature>
<organism evidence="7 8">
    <name type="scientific">Spirosoma oryzae</name>
    <dbReference type="NCBI Taxonomy" id="1469603"/>
    <lineage>
        <taxon>Bacteria</taxon>
        <taxon>Pseudomonadati</taxon>
        <taxon>Bacteroidota</taxon>
        <taxon>Cytophagia</taxon>
        <taxon>Cytophagales</taxon>
        <taxon>Cytophagaceae</taxon>
        <taxon>Spirosoma</taxon>
    </lineage>
</organism>
<comment type="subcellular location">
    <subcellularLocation>
        <location evidence="1">Membrane</location>
        <topology evidence="1">Multi-pass membrane protein</topology>
    </subcellularLocation>
</comment>
<feature type="transmembrane region" description="Helical" evidence="5">
    <location>
        <begin position="299"/>
        <end position="320"/>
    </location>
</feature>
<dbReference type="GO" id="GO:0016020">
    <property type="term" value="C:membrane"/>
    <property type="evidence" value="ECO:0007669"/>
    <property type="project" value="UniProtKB-SubCell"/>
</dbReference>
<feature type="transmembrane region" description="Helical" evidence="5">
    <location>
        <begin position="173"/>
        <end position="192"/>
    </location>
</feature>
<dbReference type="GO" id="GO:0016874">
    <property type="term" value="F:ligase activity"/>
    <property type="evidence" value="ECO:0007669"/>
    <property type="project" value="UniProtKB-KW"/>
</dbReference>
<evidence type="ECO:0000256" key="4">
    <source>
        <dbReference type="ARBA" id="ARBA00023136"/>
    </source>
</evidence>
<dbReference type="EMBL" id="PVTE01000007">
    <property type="protein sequence ID" value="PRY40093.1"/>
    <property type="molecule type" value="Genomic_DNA"/>
</dbReference>
<feature type="transmembrane region" description="Helical" evidence="5">
    <location>
        <begin position="426"/>
        <end position="446"/>
    </location>
</feature>
<evidence type="ECO:0000256" key="3">
    <source>
        <dbReference type="ARBA" id="ARBA00022989"/>
    </source>
</evidence>
<proteinExistence type="predicted"/>
<evidence type="ECO:0000256" key="1">
    <source>
        <dbReference type="ARBA" id="ARBA00004141"/>
    </source>
</evidence>
<dbReference type="RefSeq" id="WP_106137718.1">
    <property type="nucleotide sequence ID" value="NZ_PVTE01000007.1"/>
</dbReference>
<keyword evidence="8" id="KW-1185">Reference proteome</keyword>
<feature type="transmembrane region" description="Helical" evidence="5">
    <location>
        <begin position="88"/>
        <end position="107"/>
    </location>
</feature>
<keyword evidence="4 5" id="KW-0472">Membrane</keyword>
<accession>A0A2T0T383</accession>
<reference evidence="7 8" key="1">
    <citation type="submission" date="2018-03" db="EMBL/GenBank/DDBJ databases">
        <title>Genomic Encyclopedia of Archaeal and Bacterial Type Strains, Phase II (KMG-II): from individual species to whole genera.</title>
        <authorList>
            <person name="Goeker M."/>
        </authorList>
    </citation>
    <scope>NUCLEOTIDE SEQUENCE [LARGE SCALE GENOMIC DNA]</scope>
    <source>
        <strain evidence="7 8">DSM 28354</strain>
    </source>
</reference>
<evidence type="ECO:0000256" key="5">
    <source>
        <dbReference type="SAM" id="Phobius"/>
    </source>
</evidence>
<dbReference type="InterPro" id="IPR007016">
    <property type="entry name" value="O-antigen_ligase-rel_domated"/>
</dbReference>
<gene>
    <name evidence="7" type="ORF">CLV58_107187</name>
</gene>
<feature type="transmembrane region" description="Helical" evidence="5">
    <location>
        <begin position="230"/>
        <end position="251"/>
    </location>
</feature>
<feature type="transmembrane region" description="Helical" evidence="5">
    <location>
        <begin position="66"/>
        <end position="82"/>
    </location>
</feature>
<evidence type="ECO:0000313" key="7">
    <source>
        <dbReference type="EMBL" id="PRY40093.1"/>
    </source>
</evidence>
<evidence type="ECO:0000256" key="2">
    <source>
        <dbReference type="ARBA" id="ARBA00022692"/>
    </source>
</evidence>
<evidence type="ECO:0000313" key="8">
    <source>
        <dbReference type="Proteomes" id="UP000238375"/>
    </source>
</evidence>
<feature type="transmembrane region" description="Helical" evidence="5">
    <location>
        <begin position="119"/>
        <end position="135"/>
    </location>
</feature>
<sequence length="489" mass="55385">MAEQLAHLADQLRDSRWFYGVLSVFVALLTGWLIGTFGVLGGAVMVVLPLALAVVVGILLQPKFGLLIYVTLSFLIGFMRFVPGDAPLGLSLDAVLMFTLVATFMNGKQMNWKRLRSPIFYLMAIWLFYSILEYFNPEVPNPVAWFYKVRSISFSWFLLVILTLVMPISRQDILWFLRMWLFWSLLAAFWAFKQHYIGLADAEAQWLAAGAAKTHLLWGQLRCFSFYSDAAQFGAEMAGATLITVILLFATHSTGHRLLYIPLFLIFFWAYALSGTRSALFVMIGGILAYIALRRSIKTILWGVGIMGPLMLILMFTHIGDSNYQIWRMRTALHPKEDASFMVRIENQQRLKSYMKDLPFGAGLGTSGSWGARFAPNHPAALIPPDSWYVELWIETGMVGMVLYLLILVTIIGIGTYQIWQLKDPWLQTTMILFLAEFFGICVMSYSNATLGQFPTSTLLGITSVLFTTCYRWDLDPARTDARVQPTYD</sequence>
<protein>
    <submittedName>
        <fullName evidence="7">O-antigen ligase-like membrane protein</fullName>
    </submittedName>
</protein>